<dbReference type="EC" id="3.1.2.-" evidence="3"/>
<dbReference type="EMBL" id="JBHSNL010000004">
    <property type="protein sequence ID" value="MFC5546036.1"/>
    <property type="molecule type" value="Genomic_DNA"/>
</dbReference>
<protein>
    <submittedName>
        <fullName evidence="3">PaaI family thioesterase</fullName>
        <ecNumber evidence="3">3.1.2.-</ecNumber>
    </submittedName>
</protein>
<reference evidence="4" key="1">
    <citation type="journal article" date="2019" name="Int. J. Syst. Evol. Microbiol.">
        <title>The Global Catalogue of Microorganisms (GCM) 10K type strain sequencing project: providing services to taxonomists for standard genome sequencing and annotation.</title>
        <authorList>
            <consortium name="The Broad Institute Genomics Platform"/>
            <consortium name="The Broad Institute Genome Sequencing Center for Infectious Disease"/>
            <person name="Wu L."/>
            <person name="Ma J."/>
        </authorList>
    </citation>
    <scope>NUCLEOTIDE SEQUENCE [LARGE SCALE GENOMIC DNA]</scope>
    <source>
        <strain evidence="4">CGMCC 4.1799</strain>
    </source>
</reference>
<organism evidence="3 4">
    <name type="scientific">Marinobacter koreensis</name>
    <dbReference type="NCBI Taxonomy" id="335974"/>
    <lineage>
        <taxon>Bacteria</taxon>
        <taxon>Pseudomonadati</taxon>
        <taxon>Pseudomonadota</taxon>
        <taxon>Gammaproteobacteria</taxon>
        <taxon>Pseudomonadales</taxon>
        <taxon>Marinobacteraceae</taxon>
        <taxon>Marinobacter</taxon>
    </lineage>
</organism>
<evidence type="ECO:0000313" key="4">
    <source>
        <dbReference type="Proteomes" id="UP001596055"/>
    </source>
</evidence>
<dbReference type="NCBIfam" id="TIGR00369">
    <property type="entry name" value="unchar_dom_1"/>
    <property type="match status" value="1"/>
</dbReference>
<dbReference type="CDD" id="cd03443">
    <property type="entry name" value="PaaI_thioesterase"/>
    <property type="match status" value="1"/>
</dbReference>
<dbReference type="RefSeq" id="WP_248160566.1">
    <property type="nucleotide sequence ID" value="NZ_JAKZAJ010000006.1"/>
</dbReference>
<dbReference type="SUPFAM" id="SSF54637">
    <property type="entry name" value="Thioesterase/thiol ester dehydrase-isomerase"/>
    <property type="match status" value="1"/>
</dbReference>
<dbReference type="Proteomes" id="UP001596055">
    <property type="component" value="Unassembled WGS sequence"/>
</dbReference>
<dbReference type="InterPro" id="IPR029069">
    <property type="entry name" value="HotDog_dom_sf"/>
</dbReference>
<feature type="domain" description="Thioesterase" evidence="2">
    <location>
        <begin position="47"/>
        <end position="123"/>
    </location>
</feature>
<dbReference type="InterPro" id="IPR003736">
    <property type="entry name" value="PAAI_dom"/>
</dbReference>
<keyword evidence="4" id="KW-1185">Reference proteome</keyword>
<dbReference type="GO" id="GO:0016787">
    <property type="term" value="F:hydrolase activity"/>
    <property type="evidence" value="ECO:0007669"/>
    <property type="project" value="UniProtKB-KW"/>
</dbReference>
<comment type="caution">
    <text evidence="3">The sequence shown here is derived from an EMBL/GenBank/DDBJ whole genome shotgun (WGS) entry which is preliminary data.</text>
</comment>
<evidence type="ECO:0000313" key="3">
    <source>
        <dbReference type="EMBL" id="MFC5546036.1"/>
    </source>
</evidence>
<accession>A0ABW0RP37</accession>
<sequence>MIITFEELQAFLDEQFPQGAAFGSLQKLGDGWAEMKLEVDEEHLRPGGTVSGPAMMGLADVTMYAALLSKIGLVPLAVTTNLNINFLRKPVAHAPIWARANLLKVGRTMGVGEVFVYSEGVEEPVAHSTMTYSIPPEKYRN</sequence>
<proteinExistence type="predicted"/>
<evidence type="ECO:0000256" key="1">
    <source>
        <dbReference type="ARBA" id="ARBA00022801"/>
    </source>
</evidence>
<dbReference type="Pfam" id="PF03061">
    <property type="entry name" value="4HBT"/>
    <property type="match status" value="1"/>
</dbReference>
<keyword evidence="1 3" id="KW-0378">Hydrolase</keyword>
<name>A0ABW0RP37_9GAMM</name>
<gene>
    <name evidence="3" type="ORF">ACFPQA_13290</name>
</gene>
<evidence type="ECO:0000259" key="2">
    <source>
        <dbReference type="Pfam" id="PF03061"/>
    </source>
</evidence>
<dbReference type="InterPro" id="IPR006683">
    <property type="entry name" value="Thioestr_dom"/>
</dbReference>
<dbReference type="Gene3D" id="3.10.129.10">
    <property type="entry name" value="Hotdog Thioesterase"/>
    <property type="match status" value="1"/>
</dbReference>